<dbReference type="RefSeq" id="WP_188156632.1">
    <property type="nucleotide sequence ID" value="NZ_CP061280.1"/>
</dbReference>
<dbReference type="KEGG" id="mbos:ICJ55_09805"/>
<evidence type="ECO:0000313" key="4">
    <source>
        <dbReference type="EMBL" id="QNS15025.1"/>
    </source>
</evidence>
<dbReference type="InterPro" id="IPR014044">
    <property type="entry name" value="CAP_dom"/>
</dbReference>
<feature type="region of interest" description="Disordered" evidence="1">
    <location>
        <begin position="28"/>
        <end position="123"/>
    </location>
</feature>
<dbReference type="SMART" id="SM00198">
    <property type="entry name" value="SCP"/>
    <property type="match status" value="1"/>
</dbReference>
<gene>
    <name evidence="4" type="ORF">ICJ55_09805</name>
</gene>
<dbReference type="Proteomes" id="UP000576260">
    <property type="component" value="Chromosome"/>
</dbReference>
<reference evidence="4 5" key="1">
    <citation type="submission" date="2020-09" db="EMBL/GenBank/DDBJ databases">
        <title>Mannheimia bovis sp.nov., isolated from a cow.</title>
        <authorList>
            <person name="Li F."/>
        </authorList>
    </citation>
    <scope>NUCLEOTIDE SEQUENCE [LARGE SCALE GENOMIC DNA]</scope>
    <source>
        <strain evidence="4 5">ZY190616</strain>
    </source>
</reference>
<dbReference type="InterPro" id="IPR001677">
    <property type="entry name" value="TbpB_B_D"/>
</dbReference>
<accession>A0A7H1C220</accession>
<dbReference type="InterPro" id="IPR011250">
    <property type="entry name" value="OMP/PagP_B-barrel"/>
</dbReference>
<dbReference type="Pfam" id="PF00188">
    <property type="entry name" value="CAP"/>
    <property type="match status" value="1"/>
</dbReference>
<name>A0A7H1C220_9PAST</name>
<dbReference type="SUPFAM" id="SSF55797">
    <property type="entry name" value="PR-1-like"/>
    <property type="match status" value="1"/>
</dbReference>
<dbReference type="Pfam" id="PF01298">
    <property type="entry name" value="TbpB_B_D"/>
    <property type="match status" value="1"/>
</dbReference>
<evidence type="ECO:0000259" key="3">
    <source>
        <dbReference type="SMART" id="SM00198"/>
    </source>
</evidence>
<organism evidence="4 5">
    <name type="scientific">Mannheimia bovis</name>
    <dbReference type="NCBI Taxonomy" id="2770636"/>
    <lineage>
        <taxon>Bacteria</taxon>
        <taxon>Pseudomonadati</taxon>
        <taxon>Pseudomonadota</taxon>
        <taxon>Gammaproteobacteria</taxon>
        <taxon>Pasteurellales</taxon>
        <taxon>Pasteurellaceae</taxon>
        <taxon>Mannheimia</taxon>
    </lineage>
</organism>
<dbReference type="PANTHER" id="PTHR31157">
    <property type="entry name" value="SCP DOMAIN-CONTAINING PROTEIN"/>
    <property type="match status" value="1"/>
</dbReference>
<sequence length="513" mass="55156">MKNAYLLGILAVCLTACSGGGGSGSGNNNVASTPINNSHNASNNQSTSNTSDNTPNADNTSGNNPTTGNTSGNNPNTDNTSGNNPTTGNTSGNNPNTDNTSGNNPNIDNTSGNNSNTGNSDNLNRVTVKNSALETENLQNTRYILNGIDTKIEYGRLKLAQDNIYLTPVAGTQSISESFKVKPMTESQKQSVQEVVDYTNKLRAEKGLTALVLDNDLTAFAQRRAEELAGRYAHERPDNSSIFDQGLQGGGGENIATGYKTALDVSKGWENSPGHYANMIGKNFTKIGIGVVAVPGSTHTYQWVQIFGFDTTTTPYSFDEDPAAQTKLYDATAKIIGATPAMEWIVLENGMPLHIADIPSNGEWQHLKSITDTKTYNALINSYDDVRFGALKDQDDKYQVFYRGNNTIFEEIPISGIINYNGKAFMTDGNSTAFLNSAFQADFSNKKLDGVLSQEGNNLLDIHAVIRGSSFHSNPDAKVETQGSFFGPKATELGGVFYEHNSNRYGSYGAKQK</sequence>
<protein>
    <submittedName>
        <fullName evidence="4">Transferrin-binding protein-like solute binding protein</fullName>
    </submittedName>
</protein>
<evidence type="ECO:0000256" key="2">
    <source>
        <dbReference type="SAM" id="SignalP"/>
    </source>
</evidence>
<feature type="domain" description="SCP" evidence="3">
    <location>
        <begin position="190"/>
        <end position="312"/>
    </location>
</feature>
<keyword evidence="5" id="KW-1185">Reference proteome</keyword>
<evidence type="ECO:0000256" key="1">
    <source>
        <dbReference type="SAM" id="MobiDB-lite"/>
    </source>
</evidence>
<evidence type="ECO:0000313" key="5">
    <source>
        <dbReference type="Proteomes" id="UP000576260"/>
    </source>
</evidence>
<dbReference type="SUPFAM" id="SSF56925">
    <property type="entry name" value="OMPA-like"/>
    <property type="match status" value="1"/>
</dbReference>
<feature type="chain" id="PRO_5028997897" evidence="2">
    <location>
        <begin position="19"/>
        <end position="513"/>
    </location>
</feature>
<feature type="signal peptide" evidence="2">
    <location>
        <begin position="1"/>
        <end position="18"/>
    </location>
</feature>
<dbReference type="Gene3D" id="2.40.160.90">
    <property type="match status" value="1"/>
</dbReference>
<keyword evidence="2" id="KW-0732">Signal</keyword>
<dbReference type="Gene3D" id="3.40.33.10">
    <property type="entry name" value="CAP"/>
    <property type="match status" value="1"/>
</dbReference>
<dbReference type="CDD" id="cd05379">
    <property type="entry name" value="CAP_bacterial"/>
    <property type="match status" value="1"/>
</dbReference>
<proteinExistence type="predicted"/>
<feature type="compositionally biased region" description="Low complexity" evidence="1">
    <location>
        <begin position="36"/>
        <end position="123"/>
    </location>
</feature>
<dbReference type="InterPro" id="IPR035940">
    <property type="entry name" value="CAP_sf"/>
</dbReference>
<dbReference type="PANTHER" id="PTHR31157:SF1">
    <property type="entry name" value="SCP DOMAIN-CONTAINING PROTEIN"/>
    <property type="match status" value="1"/>
</dbReference>
<dbReference type="EMBL" id="CP061280">
    <property type="protein sequence ID" value="QNS15025.1"/>
    <property type="molecule type" value="Genomic_DNA"/>
</dbReference>
<dbReference type="AlphaFoldDB" id="A0A7H1C220"/>